<keyword evidence="4" id="KW-1185">Reference proteome</keyword>
<evidence type="ECO:0000313" key="3">
    <source>
        <dbReference type="EMBL" id="ABI57760.1"/>
    </source>
</evidence>
<dbReference type="AlphaFoldDB" id="Q0A5X7"/>
<dbReference type="GO" id="GO:0019867">
    <property type="term" value="C:outer membrane"/>
    <property type="evidence" value="ECO:0007669"/>
    <property type="project" value="InterPro"/>
</dbReference>
<name>Q0A5X7_ALKEH</name>
<feature type="signal peptide" evidence="2">
    <location>
        <begin position="1"/>
        <end position="19"/>
    </location>
</feature>
<accession>Q0A5X7</accession>
<protein>
    <submittedName>
        <fullName evidence="3">Outer membrane lipoprotein Slp</fullName>
    </submittedName>
</protein>
<dbReference type="RefSeq" id="WP_011630153.1">
    <property type="nucleotide sequence ID" value="NC_008340.1"/>
</dbReference>
<dbReference type="Proteomes" id="UP000001962">
    <property type="component" value="Chromosome"/>
</dbReference>
<dbReference type="HOGENOM" id="CLU_100924_1_0_6"/>
<keyword evidence="3" id="KW-0449">Lipoprotein</keyword>
<feature type="region of interest" description="Disordered" evidence="1">
    <location>
        <begin position="23"/>
        <end position="44"/>
    </location>
</feature>
<keyword evidence="2" id="KW-0732">Signal</keyword>
<feature type="chain" id="PRO_5004167838" evidence="2">
    <location>
        <begin position="20"/>
        <end position="181"/>
    </location>
</feature>
<proteinExistence type="predicted"/>
<evidence type="ECO:0000313" key="4">
    <source>
        <dbReference type="Proteomes" id="UP000001962"/>
    </source>
</evidence>
<gene>
    <name evidence="3" type="ordered locus">Mlg_2420</name>
</gene>
<dbReference type="PROSITE" id="PS51257">
    <property type="entry name" value="PROKAR_LIPOPROTEIN"/>
    <property type="match status" value="1"/>
</dbReference>
<dbReference type="EMBL" id="CP000453">
    <property type="protein sequence ID" value="ABI57760.1"/>
    <property type="molecule type" value="Genomic_DNA"/>
</dbReference>
<dbReference type="PIRSF" id="PIRSF004982">
    <property type="entry name" value="SlP"/>
    <property type="match status" value="1"/>
</dbReference>
<dbReference type="KEGG" id="aeh:Mlg_2420"/>
<evidence type="ECO:0000256" key="2">
    <source>
        <dbReference type="SAM" id="SignalP"/>
    </source>
</evidence>
<feature type="compositionally biased region" description="Basic and acidic residues" evidence="1">
    <location>
        <begin position="35"/>
        <end position="44"/>
    </location>
</feature>
<organism evidence="3 4">
    <name type="scientific">Alkalilimnicola ehrlichii (strain ATCC BAA-1101 / DSM 17681 / MLHE-1)</name>
    <dbReference type="NCBI Taxonomy" id="187272"/>
    <lineage>
        <taxon>Bacteria</taxon>
        <taxon>Pseudomonadati</taxon>
        <taxon>Pseudomonadota</taxon>
        <taxon>Gammaproteobacteria</taxon>
        <taxon>Chromatiales</taxon>
        <taxon>Ectothiorhodospiraceae</taxon>
        <taxon>Alkalilimnicola</taxon>
    </lineage>
</organism>
<dbReference type="PANTHER" id="PTHR37530:SF1">
    <property type="entry name" value="OUTER MEMBRANE PROTEIN SLP"/>
    <property type="match status" value="1"/>
</dbReference>
<dbReference type="InterPro" id="IPR004658">
    <property type="entry name" value="OMP_Slp"/>
</dbReference>
<dbReference type="Pfam" id="PF03843">
    <property type="entry name" value="Slp"/>
    <property type="match status" value="1"/>
</dbReference>
<evidence type="ECO:0000256" key="1">
    <source>
        <dbReference type="SAM" id="MobiDB-lite"/>
    </source>
</evidence>
<reference evidence="4" key="1">
    <citation type="submission" date="2006-08" db="EMBL/GenBank/DDBJ databases">
        <title>Complete sequence of Alkalilimnicola ehrilichei MLHE-1.</title>
        <authorList>
            <person name="Copeland A."/>
            <person name="Lucas S."/>
            <person name="Lapidus A."/>
            <person name="Barry K."/>
            <person name="Detter J.C."/>
            <person name="Glavina del Rio T."/>
            <person name="Hammon N."/>
            <person name="Israni S."/>
            <person name="Dalin E."/>
            <person name="Tice H."/>
            <person name="Pitluck S."/>
            <person name="Sims D."/>
            <person name="Brettin T."/>
            <person name="Bruce D."/>
            <person name="Han C."/>
            <person name="Tapia R."/>
            <person name="Gilna P."/>
            <person name="Schmutz J."/>
            <person name="Larimer F."/>
            <person name="Land M."/>
            <person name="Hauser L."/>
            <person name="Kyrpides N."/>
            <person name="Mikhailova N."/>
            <person name="Oremland R.S."/>
            <person name="Hoeft S.E."/>
            <person name="Switzer-Blum J."/>
            <person name="Kulp T."/>
            <person name="King G."/>
            <person name="Tabita R."/>
            <person name="Witte B."/>
            <person name="Santini J.M."/>
            <person name="Basu P."/>
            <person name="Hollibaugh J.T."/>
            <person name="Xie G."/>
            <person name="Stolz J.F."/>
            <person name="Richardson P."/>
        </authorList>
    </citation>
    <scope>NUCLEOTIDE SEQUENCE [LARGE SCALE GENOMIC DNA]</scope>
    <source>
        <strain evidence="4">ATCC BAA-1101 / DSM 17681 / MLHE-1</strain>
    </source>
</reference>
<dbReference type="PANTHER" id="PTHR37530">
    <property type="entry name" value="OUTER MEMBRANE PROTEIN SLP"/>
    <property type="match status" value="1"/>
</dbReference>
<sequence>MKVLIALMLVLLLAGCAPGAPEPIRSAPPEAPDLAEARADPDAHAGRTVRWGGVIAEVRNRSDHTELEVVARRLQVGGRPAERDDDSPGRFLARVPGFLDPAIHAPGRAITVVGTFEGLREQAVGDYRYTFPWVRVEVYHLWPEREPVPSYRRDPFYDPWYDPWYGPFPRYYRHPFYGPYW</sequence>
<dbReference type="OrthoDB" id="5295757at2"/>
<dbReference type="eggNOG" id="COG3065">
    <property type="taxonomic scope" value="Bacteria"/>
</dbReference>